<dbReference type="Proteomes" id="UP000036987">
    <property type="component" value="Unassembled WGS sequence"/>
</dbReference>
<dbReference type="Pfam" id="PF05383">
    <property type="entry name" value="La"/>
    <property type="match status" value="1"/>
</dbReference>
<dbReference type="GO" id="GO:0005634">
    <property type="term" value="C:nucleus"/>
    <property type="evidence" value="ECO:0000318"/>
    <property type="project" value="GO_Central"/>
</dbReference>
<dbReference type="Pfam" id="PF00076">
    <property type="entry name" value="RRM_1"/>
    <property type="match status" value="1"/>
</dbReference>
<dbReference type="SMART" id="SM00360">
    <property type="entry name" value="RRM"/>
    <property type="match status" value="1"/>
</dbReference>
<evidence type="ECO:0000256" key="1">
    <source>
        <dbReference type="ARBA" id="ARBA00004123"/>
    </source>
</evidence>
<evidence type="ECO:0000313" key="10">
    <source>
        <dbReference type="EMBL" id="KMZ63295.1"/>
    </source>
</evidence>
<dbReference type="AlphaFoldDB" id="A0A0K9P524"/>
<keyword evidence="11" id="KW-1185">Reference proteome</keyword>
<feature type="compositionally biased region" description="Basic and acidic residues" evidence="6">
    <location>
        <begin position="264"/>
        <end position="283"/>
    </location>
</feature>
<dbReference type="GO" id="GO:0006396">
    <property type="term" value="P:RNA processing"/>
    <property type="evidence" value="ECO:0007669"/>
    <property type="project" value="InterPro"/>
</dbReference>
<evidence type="ECO:0000256" key="5">
    <source>
        <dbReference type="PROSITE-ProRule" id="PRU00332"/>
    </source>
</evidence>
<dbReference type="GO" id="GO:1990904">
    <property type="term" value="C:ribonucleoprotein complex"/>
    <property type="evidence" value="ECO:0007669"/>
    <property type="project" value="UniProtKB-UniRule"/>
</dbReference>
<proteinExistence type="predicted"/>
<organism evidence="10 11">
    <name type="scientific">Zostera marina</name>
    <name type="common">Eelgrass</name>
    <dbReference type="NCBI Taxonomy" id="29655"/>
    <lineage>
        <taxon>Eukaryota</taxon>
        <taxon>Viridiplantae</taxon>
        <taxon>Streptophyta</taxon>
        <taxon>Embryophyta</taxon>
        <taxon>Tracheophyta</taxon>
        <taxon>Spermatophyta</taxon>
        <taxon>Magnoliopsida</taxon>
        <taxon>Liliopsida</taxon>
        <taxon>Zosteraceae</taxon>
        <taxon>Zostera</taxon>
    </lineage>
</organism>
<dbReference type="PANTHER" id="PTHR22792">
    <property type="entry name" value="LUPUS LA PROTEIN-RELATED"/>
    <property type="match status" value="1"/>
</dbReference>
<dbReference type="PROSITE" id="PS51939">
    <property type="entry name" value="XRRM"/>
    <property type="match status" value="1"/>
</dbReference>
<dbReference type="InterPro" id="IPR012677">
    <property type="entry name" value="Nucleotide-bd_a/b_plait_sf"/>
</dbReference>
<evidence type="ECO:0000256" key="3">
    <source>
        <dbReference type="ARBA" id="ARBA00023242"/>
    </source>
</evidence>
<feature type="domain" description="RRM" evidence="7">
    <location>
        <begin position="117"/>
        <end position="193"/>
    </location>
</feature>
<dbReference type="CDD" id="cd12291">
    <property type="entry name" value="RRM1_La"/>
    <property type="match status" value="1"/>
</dbReference>
<dbReference type="InterPro" id="IPR006630">
    <property type="entry name" value="La_HTH"/>
</dbReference>
<evidence type="ECO:0000256" key="6">
    <source>
        <dbReference type="SAM" id="MobiDB-lite"/>
    </source>
</evidence>
<dbReference type="PRINTS" id="PR00302">
    <property type="entry name" value="LUPUSLA"/>
</dbReference>
<evidence type="ECO:0000259" key="8">
    <source>
        <dbReference type="PROSITE" id="PS50961"/>
    </source>
</evidence>
<dbReference type="FunFam" id="1.10.10.10:FF:000795">
    <property type="entry name" value="La protein 2"/>
    <property type="match status" value="1"/>
</dbReference>
<evidence type="ECO:0000313" key="11">
    <source>
        <dbReference type="Proteomes" id="UP000036987"/>
    </source>
</evidence>
<dbReference type="Pfam" id="PF08777">
    <property type="entry name" value="RRM_3"/>
    <property type="match status" value="1"/>
</dbReference>
<dbReference type="PROSITE" id="PS50961">
    <property type="entry name" value="HTH_LA"/>
    <property type="match status" value="1"/>
</dbReference>
<dbReference type="SUPFAM" id="SSF46785">
    <property type="entry name" value="Winged helix' DNA-binding domain"/>
    <property type="match status" value="1"/>
</dbReference>
<dbReference type="InterPro" id="IPR036390">
    <property type="entry name" value="WH_DNA-bd_sf"/>
</dbReference>
<dbReference type="SMART" id="SM00715">
    <property type="entry name" value="LA"/>
    <property type="match status" value="1"/>
</dbReference>
<dbReference type="STRING" id="29655.A0A0K9P524"/>
<feature type="region of interest" description="Disordered" evidence="6">
    <location>
        <begin position="378"/>
        <end position="420"/>
    </location>
</feature>
<dbReference type="InterPro" id="IPR014886">
    <property type="entry name" value="La_xRRM"/>
</dbReference>
<feature type="domain" description="HTH La-type RNA-binding" evidence="8">
    <location>
        <begin position="5"/>
        <end position="108"/>
    </location>
</feature>
<comment type="function">
    <text evidence="4">Binds to the 3' poly(U) terminus of nascent RNA polymerase III transcripts, protecting them from exonuclease digestion and facilitating their folding and maturation.</text>
</comment>
<dbReference type="Gene3D" id="3.30.70.330">
    <property type="match status" value="2"/>
</dbReference>
<dbReference type="SUPFAM" id="SSF54928">
    <property type="entry name" value="RNA-binding domain, RBD"/>
    <property type="match status" value="2"/>
</dbReference>
<evidence type="ECO:0000259" key="9">
    <source>
        <dbReference type="PROSITE" id="PS51939"/>
    </source>
</evidence>
<keyword evidence="3" id="KW-0539">Nucleus</keyword>
<dbReference type="OMA" id="EYNAKHD"/>
<feature type="region of interest" description="Disordered" evidence="6">
    <location>
        <begin position="240"/>
        <end position="283"/>
    </location>
</feature>
<dbReference type="CDD" id="cd08030">
    <property type="entry name" value="LA_like_plant"/>
    <property type="match status" value="1"/>
</dbReference>
<comment type="subcellular location">
    <subcellularLocation>
        <location evidence="1">Nucleus</location>
    </subcellularLocation>
</comment>
<evidence type="ECO:0000256" key="4">
    <source>
        <dbReference type="ARBA" id="ARBA00057261"/>
    </source>
</evidence>
<dbReference type="InterPro" id="IPR045180">
    <property type="entry name" value="La_dom_prot"/>
</dbReference>
<dbReference type="InterPro" id="IPR035979">
    <property type="entry name" value="RBD_domain_sf"/>
</dbReference>
<dbReference type="GO" id="GO:0003729">
    <property type="term" value="F:mRNA binding"/>
    <property type="evidence" value="ECO:0000318"/>
    <property type="project" value="GO_Central"/>
</dbReference>
<evidence type="ECO:0000256" key="2">
    <source>
        <dbReference type="ARBA" id="ARBA00022884"/>
    </source>
</evidence>
<feature type="domain" description="XRRM" evidence="9">
    <location>
        <begin position="287"/>
        <end position="410"/>
    </location>
</feature>
<dbReference type="PROSITE" id="PS50102">
    <property type="entry name" value="RRM"/>
    <property type="match status" value="1"/>
</dbReference>
<protein>
    <submittedName>
        <fullName evidence="10">RNA-binding La domain-containing protein</fullName>
    </submittedName>
</protein>
<reference evidence="11" key="1">
    <citation type="journal article" date="2016" name="Nature">
        <title>The genome of the seagrass Zostera marina reveals angiosperm adaptation to the sea.</title>
        <authorList>
            <person name="Olsen J.L."/>
            <person name="Rouze P."/>
            <person name="Verhelst B."/>
            <person name="Lin Y.-C."/>
            <person name="Bayer T."/>
            <person name="Collen J."/>
            <person name="Dattolo E."/>
            <person name="De Paoli E."/>
            <person name="Dittami S."/>
            <person name="Maumus F."/>
            <person name="Michel G."/>
            <person name="Kersting A."/>
            <person name="Lauritano C."/>
            <person name="Lohaus R."/>
            <person name="Toepel M."/>
            <person name="Tonon T."/>
            <person name="Vanneste K."/>
            <person name="Amirebrahimi M."/>
            <person name="Brakel J."/>
            <person name="Bostroem C."/>
            <person name="Chovatia M."/>
            <person name="Grimwood J."/>
            <person name="Jenkins J.W."/>
            <person name="Jueterbock A."/>
            <person name="Mraz A."/>
            <person name="Stam W.T."/>
            <person name="Tice H."/>
            <person name="Bornberg-Bauer E."/>
            <person name="Green P.J."/>
            <person name="Pearson G.A."/>
            <person name="Procaccini G."/>
            <person name="Duarte C.M."/>
            <person name="Schmutz J."/>
            <person name="Reusch T.B.H."/>
            <person name="Van de Peer Y."/>
        </authorList>
    </citation>
    <scope>NUCLEOTIDE SEQUENCE [LARGE SCALE GENOMIC DNA]</scope>
    <source>
        <strain evidence="11">cv. Finnish</strain>
    </source>
</reference>
<feature type="compositionally biased region" description="Basic and acidic residues" evidence="6">
    <location>
        <begin position="391"/>
        <end position="412"/>
    </location>
</feature>
<comment type="caution">
    <text evidence="10">The sequence shown here is derived from an EMBL/GenBank/DDBJ whole genome shotgun (WGS) entry which is preliminary data.</text>
</comment>
<dbReference type="PANTHER" id="PTHR22792:SF140">
    <property type="entry name" value="ACHILLES, ISOFORM A"/>
    <property type="match status" value="1"/>
</dbReference>
<accession>A0A0K9P524</accession>
<dbReference type="OrthoDB" id="439993at2759"/>
<sequence>MASTLNLDQHKCEDVIRQVEFYFSDSNLPRDRFLKKAVYESHDGLVSLSLLCSFSQMKKHTGLKIQKGDDVPDETIQTLAGILRKSSFLKVSEDGKRVGRNIELIEPEAIIEQVDSKTISVSPLPHDVRIDDMEKFFGEYGKVNSVRLPRHVANKKHFCGTALVEFSEDLASKLFKETLFYAGSELQIKPKKDFDSERFKMRKALKNSCSDKSEPNENGSYVKGLILSFKLAYTSKKPHMYPSKSTSVEDQKNAVGSVDETDESVSKSKGEEKENIIQKNSKEKKNIIQKNSEEKDRNHGKNVLLREHINEFFQRFGIIKFIDYKIGDESGYIQFDSPDATIKARSSASLAPHRFVVKGCTVTIDSVSGEAEREYWSVPHGGSNISVSDGNNKDGKHKRELEKENHVEDRRQNKVQRVTF</sequence>
<dbReference type="Gene3D" id="1.10.10.10">
    <property type="entry name" value="Winged helix-like DNA-binding domain superfamily/Winged helix DNA-binding domain"/>
    <property type="match status" value="1"/>
</dbReference>
<dbReference type="InterPro" id="IPR002344">
    <property type="entry name" value="Lupus_La"/>
</dbReference>
<keyword evidence="2 5" id="KW-0694">RNA-binding</keyword>
<name>A0A0K9P524_ZOSMR</name>
<gene>
    <name evidence="10" type="ORF">ZOSMA_41G01390</name>
</gene>
<dbReference type="InterPro" id="IPR000504">
    <property type="entry name" value="RRM_dom"/>
</dbReference>
<dbReference type="EMBL" id="LFYR01001258">
    <property type="protein sequence ID" value="KMZ63295.1"/>
    <property type="molecule type" value="Genomic_DNA"/>
</dbReference>
<evidence type="ECO:0000259" key="7">
    <source>
        <dbReference type="PROSITE" id="PS50102"/>
    </source>
</evidence>
<dbReference type="InterPro" id="IPR036388">
    <property type="entry name" value="WH-like_DNA-bd_sf"/>
</dbReference>